<dbReference type="EMBL" id="LGTC01000001">
    <property type="protein sequence ID" value="KNY29280.1"/>
    <property type="molecule type" value="Genomic_DNA"/>
</dbReference>
<reference evidence="2" key="1">
    <citation type="submission" date="2015-07" db="EMBL/GenBank/DDBJ databases">
        <title>Near-Complete Genome Sequence of the Cellulolytic Bacterium Bacteroides (Pseudobacteroides) cellulosolvens ATCC 35603.</title>
        <authorList>
            <person name="Dassa B."/>
            <person name="Utturkar S.M."/>
            <person name="Klingeman D.M."/>
            <person name="Hurt R.A."/>
            <person name="Keller M."/>
            <person name="Xu J."/>
            <person name="Reddy Y.H.K."/>
            <person name="Borovok I."/>
            <person name="Grinberg I.R."/>
            <person name="Lamed R."/>
            <person name="Zhivin O."/>
            <person name="Bayer E.A."/>
            <person name="Brown S.D."/>
        </authorList>
    </citation>
    <scope>NUCLEOTIDE SEQUENCE [LARGE SCALE GENOMIC DNA]</scope>
    <source>
        <strain evidence="2">DSM 2933</strain>
    </source>
</reference>
<dbReference type="AlphaFoldDB" id="A0A0L6JUF6"/>
<sequence>MNVNLKLKCYNCESVVIELPMSKISKKEGLNYLCENCGHFNVLKEQNFHKGIDRNPMINIFGIDEG</sequence>
<accession>A0A0L6JUF6</accession>
<dbReference type="Proteomes" id="UP000036923">
    <property type="component" value="Unassembled WGS sequence"/>
</dbReference>
<organism evidence="1 2">
    <name type="scientific">Pseudobacteroides cellulosolvens ATCC 35603 = DSM 2933</name>
    <dbReference type="NCBI Taxonomy" id="398512"/>
    <lineage>
        <taxon>Bacteria</taxon>
        <taxon>Bacillati</taxon>
        <taxon>Bacillota</taxon>
        <taxon>Clostridia</taxon>
        <taxon>Eubacteriales</taxon>
        <taxon>Oscillospiraceae</taxon>
        <taxon>Pseudobacteroides</taxon>
    </lineage>
</organism>
<gene>
    <name evidence="1" type="ORF">Bccel_4554</name>
</gene>
<name>A0A0L6JUF6_9FIRM</name>
<evidence type="ECO:0000313" key="1">
    <source>
        <dbReference type="EMBL" id="KNY29280.1"/>
    </source>
</evidence>
<proteinExistence type="predicted"/>
<protein>
    <submittedName>
        <fullName evidence="1">Uncharacterized protein</fullName>
    </submittedName>
</protein>
<dbReference type="OrthoDB" id="2084160at2"/>
<comment type="caution">
    <text evidence="1">The sequence shown here is derived from an EMBL/GenBank/DDBJ whole genome shotgun (WGS) entry which is preliminary data.</text>
</comment>
<evidence type="ECO:0000313" key="2">
    <source>
        <dbReference type="Proteomes" id="UP000036923"/>
    </source>
</evidence>
<keyword evidence="2" id="KW-1185">Reference proteome</keyword>